<dbReference type="InterPro" id="IPR047215">
    <property type="entry name" value="Galactose_mutarotase-like"/>
</dbReference>
<dbReference type="PIRSF" id="PIRSF005096">
    <property type="entry name" value="GALM"/>
    <property type="match status" value="1"/>
</dbReference>
<organism evidence="9 10">
    <name type="scientific">Niabella yanshanensis</name>
    <dbReference type="NCBI Taxonomy" id="577386"/>
    <lineage>
        <taxon>Bacteria</taxon>
        <taxon>Pseudomonadati</taxon>
        <taxon>Bacteroidota</taxon>
        <taxon>Chitinophagia</taxon>
        <taxon>Chitinophagales</taxon>
        <taxon>Chitinophagaceae</taxon>
        <taxon>Niabella</taxon>
    </lineage>
</organism>
<keyword evidence="10" id="KW-1185">Reference proteome</keyword>
<dbReference type="GO" id="GO:0016853">
    <property type="term" value="F:isomerase activity"/>
    <property type="evidence" value="ECO:0007669"/>
    <property type="project" value="UniProtKB-KW"/>
</dbReference>
<accession>A0ABZ0W622</accession>
<dbReference type="InterPro" id="IPR008183">
    <property type="entry name" value="Aldose_1/G6P_1-epimerase"/>
</dbReference>
<evidence type="ECO:0000313" key="9">
    <source>
        <dbReference type="EMBL" id="WQD37962.1"/>
    </source>
</evidence>
<evidence type="ECO:0000313" key="10">
    <source>
        <dbReference type="Proteomes" id="UP001325680"/>
    </source>
</evidence>
<evidence type="ECO:0000256" key="1">
    <source>
        <dbReference type="ARBA" id="ARBA00001913"/>
    </source>
</evidence>
<dbReference type="InterPro" id="IPR015443">
    <property type="entry name" value="Aldose_1-epimerase"/>
</dbReference>
<gene>
    <name evidence="9" type="ORF">U0035_20045</name>
</gene>
<evidence type="ECO:0000256" key="5">
    <source>
        <dbReference type="ARBA" id="ARBA00022837"/>
    </source>
</evidence>
<evidence type="ECO:0000256" key="7">
    <source>
        <dbReference type="ARBA" id="ARBA00023277"/>
    </source>
</evidence>
<dbReference type="InterPro" id="IPR014718">
    <property type="entry name" value="GH-type_carb-bd"/>
</dbReference>
<reference evidence="9 10" key="1">
    <citation type="submission" date="2023-12" db="EMBL/GenBank/DDBJ databases">
        <title>Genome sequencing and assembly of bacterial species from a model synthetic community.</title>
        <authorList>
            <person name="Hogle S.L."/>
        </authorList>
    </citation>
    <scope>NUCLEOTIDE SEQUENCE [LARGE SCALE GENOMIC DNA]</scope>
    <source>
        <strain evidence="9 10">HAMBI_3031</strain>
    </source>
</reference>
<dbReference type="Proteomes" id="UP001325680">
    <property type="component" value="Chromosome"/>
</dbReference>
<dbReference type="PANTHER" id="PTHR10091:SF0">
    <property type="entry name" value="GALACTOSE MUTAROTASE"/>
    <property type="match status" value="1"/>
</dbReference>
<protein>
    <recommendedName>
        <fullName evidence="8">Aldose 1-epimerase</fullName>
        <ecNumber evidence="8">5.1.3.3</ecNumber>
    </recommendedName>
</protein>
<evidence type="ECO:0000256" key="3">
    <source>
        <dbReference type="ARBA" id="ARBA00006206"/>
    </source>
</evidence>
<evidence type="ECO:0000256" key="2">
    <source>
        <dbReference type="ARBA" id="ARBA00005028"/>
    </source>
</evidence>
<dbReference type="RefSeq" id="WP_114790712.1">
    <property type="nucleotide sequence ID" value="NZ_CP139960.1"/>
</dbReference>
<keyword evidence="6 8" id="KW-0413">Isomerase</keyword>
<proteinExistence type="inferred from homology"/>
<comment type="catalytic activity">
    <reaction evidence="8">
        <text>alpha-D-glucose = beta-D-glucose</text>
        <dbReference type="Rhea" id="RHEA:10264"/>
        <dbReference type="ChEBI" id="CHEBI:15903"/>
        <dbReference type="ChEBI" id="CHEBI:17925"/>
        <dbReference type="EC" id="5.1.3.3"/>
    </reaction>
</comment>
<dbReference type="SUPFAM" id="SSF74650">
    <property type="entry name" value="Galactose mutarotase-like"/>
    <property type="match status" value="1"/>
</dbReference>
<name>A0ABZ0W622_9BACT</name>
<comment type="similarity">
    <text evidence="3 8">Belongs to the aldose epimerase family.</text>
</comment>
<keyword evidence="7 8" id="KW-0119">Carbohydrate metabolism</keyword>
<evidence type="ECO:0000256" key="8">
    <source>
        <dbReference type="PIRNR" id="PIRNR005096"/>
    </source>
</evidence>
<dbReference type="Pfam" id="PF01263">
    <property type="entry name" value="Aldose_epim"/>
    <property type="match status" value="1"/>
</dbReference>
<evidence type="ECO:0000256" key="4">
    <source>
        <dbReference type="ARBA" id="ARBA00011245"/>
    </source>
</evidence>
<dbReference type="EMBL" id="CP139960">
    <property type="protein sequence ID" value="WQD37962.1"/>
    <property type="molecule type" value="Genomic_DNA"/>
</dbReference>
<comment type="pathway">
    <text evidence="2 8">Carbohydrate metabolism; hexose metabolism.</text>
</comment>
<evidence type="ECO:0000256" key="6">
    <source>
        <dbReference type="ARBA" id="ARBA00023235"/>
    </source>
</evidence>
<comment type="cofactor">
    <cofactor evidence="1">
        <name>Ca(2+)</name>
        <dbReference type="ChEBI" id="CHEBI:29108"/>
    </cofactor>
</comment>
<dbReference type="Gene3D" id="2.70.98.10">
    <property type="match status" value="1"/>
</dbReference>
<dbReference type="PANTHER" id="PTHR10091">
    <property type="entry name" value="ALDOSE-1-EPIMERASE"/>
    <property type="match status" value="1"/>
</dbReference>
<comment type="subunit">
    <text evidence="4">Monomer.</text>
</comment>
<sequence length="345" mass="38615">MVEISEQQHGKHPNGKDIFVYSLKNDAGTIVQITNYGAIIMAIKIKKSDNTYNDIVLGFDDPAQYWSESYLANYPYFGAVIGRYGNRIDKSAITIDGTDYNLNSTSPGFQLHGGVEGFDKKVWERIPSLANELVLQYISADGEEGFPGELTTQILFRLNDNNELSYELKATTTKPTAVNITHHSYFNLNNGEGDIQDHHLKINASHYLEQDSNYCTTGKVLSVAGTRNDFRNFKQTGKIENYENGIDISFPLDNPSLENVAAEAYSDDQDIKLQVFTTEPLVHLYNAVGAPVITGKNGTQYQPFSGFCYETQKHPNAIRIAGFPDTVLRPGEQYYTKTVYRITGK</sequence>
<keyword evidence="5" id="KW-0106">Calcium</keyword>
<dbReference type="InterPro" id="IPR011013">
    <property type="entry name" value="Gal_mutarotase_sf_dom"/>
</dbReference>
<dbReference type="CDD" id="cd09019">
    <property type="entry name" value="galactose_mutarotase_like"/>
    <property type="match status" value="1"/>
</dbReference>
<dbReference type="EC" id="5.1.3.3" evidence="8"/>